<accession>A0A402AN51</accession>
<feature type="domain" description="Glycoside hydrolase family 3 N-terminal" evidence="7">
    <location>
        <begin position="178"/>
        <end position="500"/>
    </location>
</feature>
<evidence type="ECO:0000256" key="4">
    <source>
        <dbReference type="ARBA" id="ARBA00022801"/>
    </source>
</evidence>
<organism evidence="8 9">
    <name type="scientific">Dictyobacter kobayashii</name>
    <dbReference type="NCBI Taxonomy" id="2014872"/>
    <lineage>
        <taxon>Bacteria</taxon>
        <taxon>Bacillati</taxon>
        <taxon>Chloroflexota</taxon>
        <taxon>Ktedonobacteria</taxon>
        <taxon>Ktedonobacterales</taxon>
        <taxon>Dictyobacteraceae</taxon>
        <taxon>Dictyobacter</taxon>
    </lineage>
</organism>
<comment type="caution">
    <text evidence="8">The sequence shown here is derived from an EMBL/GenBank/DDBJ whole genome shotgun (WGS) entry which is preliminary data.</text>
</comment>
<dbReference type="PANTHER" id="PTHR30480:SF13">
    <property type="entry name" value="BETA-HEXOSAMINIDASE"/>
    <property type="match status" value="1"/>
</dbReference>
<evidence type="ECO:0000256" key="2">
    <source>
        <dbReference type="ARBA" id="ARBA00005336"/>
    </source>
</evidence>
<reference evidence="9" key="1">
    <citation type="submission" date="2018-12" db="EMBL/GenBank/DDBJ databases">
        <title>Tengunoibacter tsumagoiensis gen. nov., sp. nov., Dictyobacter kobayashii sp. nov., D. alpinus sp. nov., and D. joshuensis sp. nov. and description of Dictyobacteraceae fam. nov. within the order Ktedonobacterales isolated from Tengu-no-mugimeshi.</title>
        <authorList>
            <person name="Wang C.M."/>
            <person name="Zheng Y."/>
            <person name="Sakai Y."/>
            <person name="Toyoda A."/>
            <person name="Minakuchi Y."/>
            <person name="Abe K."/>
            <person name="Yokota A."/>
            <person name="Yabe S."/>
        </authorList>
    </citation>
    <scope>NUCLEOTIDE SEQUENCE [LARGE SCALE GENOMIC DNA]</scope>
    <source>
        <strain evidence="9">Uno11</strain>
    </source>
</reference>
<dbReference type="SUPFAM" id="SSF51445">
    <property type="entry name" value="(Trans)glycosidases"/>
    <property type="match status" value="1"/>
</dbReference>
<evidence type="ECO:0000313" key="9">
    <source>
        <dbReference type="Proteomes" id="UP000287188"/>
    </source>
</evidence>
<feature type="region of interest" description="Disordered" evidence="6">
    <location>
        <begin position="1"/>
        <end position="87"/>
    </location>
</feature>
<evidence type="ECO:0000259" key="7">
    <source>
        <dbReference type="Pfam" id="PF00933"/>
    </source>
</evidence>
<evidence type="ECO:0000313" key="8">
    <source>
        <dbReference type="EMBL" id="GCE20512.1"/>
    </source>
</evidence>
<dbReference type="GO" id="GO:0005975">
    <property type="term" value="P:carbohydrate metabolic process"/>
    <property type="evidence" value="ECO:0007669"/>
    <property type="project" value="InterPro"/>
</dbReference>
<dbReference type="EMBL" id="BIFS01000001">
    <property type="protein sequence ID" value="GCE20512.1"/>
    <property type="molecule type" value="Genomic_DNA"/>
</dbReference>
<sequence>MEPTAPLSAHKAEQEDTLPTDQAHKQVDTSEASIAQPDAENSRLPPFPTDKESSSSTKEELSENVDKQNQIPVSRPDYRGARTKPSKQLSRKKAAGLILILIFLVWQAVDLGQPQFIGSQGWASILYPSNSIAGTSGEANDVLSGLTSSTTNKAHRSAKQPAITPQEYINLIVDKLSMDQKLGQMMMVQFVGATDGLQLSTMINQYQVGSVILFSANGNIIDKPQFETLTQAIRDTRIDLPISMAIDQEGGNVDRLQQLDGPRPSAAALGATNDIQKVTAAGIQDAQDLSSYGITLNLAPVVDVDNSVSSEMHQDMRTFGTTPEVVSRMAGAYLQGLQQSQKVVGTLKHFPGLGDATVDPHVGLPSIQRTKSELEAIDWAPYRTLIKQGQVHAIMVTHEIVPAIDASKPSSLSSKLVTGILRDEMGYQGVIMTDSLTMAGITAYYTPDQAAAMAIEAGSDIIMGAASPNDVAQMINGIKQALNNGGIQPSRIDESVRRILMMKYQMGLLPIPNNK</sequence>
<dbReference type="RefSeq" id="WP_126552182.1">
    <property type="nucleotide sequence ID" value="NZ_BIFS01000001.1"/>
</dbReference>
<evidence type="ECO:0000256" key="3">
    <source>
        <dbReference type="ARBA" id="ARBA00012663"/>
    </source>
</evidence>
<dbReference type="GO" id="GO:0004563">
    <property type="term" value="F:beta-N-acetylhexosaminidase activity"/>
    <property type="evidence" value="ECO:0007669"/>
    <property type="project" value="UniProtKB-EC"/>
</dbReference>
<name>A0A402AN51_9CHLR</name>
<dbReference type="InterPro" id="IPR019800">
    <property type="entry name" value="Glyco_hydro_3_AS"/>
</dbReference>
<dbReference type="Proteomes" id="UP000287188">
    <property type="component" value="Unassembled WGS sequence"/>
</dbReference>
<dbReference type="InterPro" id="IPR036962">
    <property type="entry name" value="Glyco_hydro_3_N_sf"/>
</dbReference>
<dbReference type="Gene3D" id="3.20.20.300">
    <property type="entry name" value="Glycoside hydrolase, family 3, N-terminal domain"/>
    <property type="match status" value="1"/>
</dbReference>
<protein>
    <recommendedName>
        <fullName evidence="3">beta-N-acetylhexosaminidase</fullName>
        <ecNumber evidence="3">3.2.1.52</ecNumber>
    </recommendedName>
</protein>
<evidence type="ECO:0000256" key="5">
    <source>
        <dbReference type="ARBA" id="ARBA00023295"/>
    </source>
</evidence>
<dbReference type="OrthoDB" id="155337at2"/>
<evidence type="ECO:0000256" key="6">
    <source>
        <dbReference type="SAM" id="MobiDB-lite"/>
    </source>
</evidence>
<dbReference type="EC" id="3.2.1.52" evidence="3"/>
<dbReference type="PANTHER" id="PTHR30480">
    <property type="entry name" value="BETA-HEXOSAMINIDASE-RELATED"/>
    <property type="match status" value="1"/>
</dbReference>
<dbReference type="InterPro" id="IPR017853">
    <property type="entry name" value="GH"/>
</dbReference>
<dbReference type="InterPro" id="IPR001764">
    <property type="entry name" value="Glyco_hydro_3_N"/>
</dbReference>
<dbReference type="InterPro" id="IPR050226">
    <property type="entry name" value="NagZ_Beta-hexosaminidase"/>
</dbReference>
<feature type="compositionally biased region" description="Basic and acidic residues" evidence="6">
    <location>
        <begin position="49"/>
        <end position="66"/>
    </location>
</feature>
<dbReference type="AlphaFoldDB" id="A0A402AN51"/>
<dbReference type="GO" id="GO:0009254">
    <property type="term" value="P:peptidoglycan turnover"/>
    <property type="evidence" value="ECO:0007669"/>
    <property type="project" value="TreeGrafter"/>
</dbReference>
<keyword evidence="9" id="KW-1185">Reference proteome</keyword>
<gene>
    <name evidence="8" type="ORF">KDK_43120</name>
</gene>
<comment type="similarity">
    <text evidence="2">Belongs to the glycosyl hydrolase 3 family.</text>
</comment>
<keyword evidence="4" id="KW-0378">Hydrolase</keyword>
<keyword evidence="5" id="KW-0326">Glycosidase</keyword>
<evidence type="ECO:0000256" key="1">
    <source>
        <dbReference type="ARBA" id="ARBA00001231"/>
    </source>
</evidence>
<comment type="catalytic activity">
    <reaction evidence="1">
        <text>Hydrolysis of terminal non-reducing N-acetyl-D-hexosamine residues in N-acetyl-beta-D-hexosaminides.</text>
        <dbReference type="EC" id="3.2.1.52"/>
    </reaction>
</comment>
<dbReference type="PROSITE" id="PS00775">
    <property type="entry name" value="GLYCOSYL_HYDROL_F3"/>
    <property type="match status" value="1"/>
</dbReference>
<proteinExistence type="inferred from homology"/>
<dbReference type="Pfam" id="PF00933">
    <property type="entry name" value="Glyco_hydro_3"/>
    <property type="match status" value="1"/>
</dbReference>